<organism evidence="2 3">
    <name type="scientific">Megalops atlanticus</name>
    <name type="common">Tarpon</name>
    <name type="synonym">Clupea gigantea</name>
    <dbReference type="NCBI Taxonomy" id="7932"/>
    <lineage>
        <taxon>Eukaryota</taxon>
        <taxon>Metazoa</taxon>
        <taxon>Chordata</taxon>
        <taxon>Craniata</taxon>
        <taxon>Vertebrata</taxon>
        <taxon>Euteleostomi</taxon>
        <taxon>Actinopterygii</taxon>
        <taxon>Neopterygii</taxon>
        <taxon>Teleostei</taxon>
        <taxon>Elopiformes</taxon>
        <taxon>Megalopidae</taxon>
        <taxon>Megalops</taxon>
    </lineage>
</organism>
<dbReference type="Proteomes" id="UP001046870">
    <property type="component" value="Chromosome 10"/>
</dbReference>
<sequence length="218" mass="24360">MELCIPNIFTTQNKCNLHVPQPSGLQNCTVCNLYKEECHLDNITYLNNLLTKCLCSNKTTYSSPKECKTNKFSCDLRNQSDSFSFACRITFEKKPGQDCIELPKQSNNHKCFSDGKKINNTQKCLDVSSIICRFSHEVKASMVDCALPSGNRSTASEAATAGPTIAASLLSVAGVVGVIFLVFQYRKLQKRQNLTQFKMEEDTKSTAIFLETDILDRT</sequence>
<evidence type="ECO:0000256" key="1">
    <source>
        <dbReference type="SAM" id="Phobius"/>
    </source>
</evidence>
<accession>A0A9D3T3I8</accession>
<keyword evidence="1" id="KW-0812">Transmembrane</keyword>
<comment type="caution">
    <text evidence="2">The sequence shown here is derived from an EMBL/GenBank/DDBJ whole genome shotgun (WGS) entry which is preliminary data.</text>
</comment>
<evidence type="ECO:0000313" key="3">
    <source>
        <dbReference type="Proteomes" id="UP001046870"/>
    </source>
</evidence>
<keyword evidence="3" id="KW-1185">Reference proteome</keyword>
<gene>
    <name evidence="2" type="ORF">MATL_G00126190</name>
</gene>
<proteinExistence type="predicted"/>
<protein>
    <submittedName>
        <fullName evidence="2">Uncharacterized protein</fullName>
    </submittedName>
</protein>
<evidence type="ECO:0000313" key="2">
    <source>
        <dbReference type="EMBL" id="KAG7469175.1"/>
    </source>
</evidence>
<dbReference type="AlphaFoldDB" id="A0A9D3T3I8"/>
<reference evidence="2" key="1">
    <citation type="submission" date="2021-01" db="EMBL/GenBank/DDBJ databases">
        <authorList>
            <person name="Zahm M."/>
            <person name="Roques C."/>
            <person name="Cabau C."/>
            <person name="Klopp C."/>
            <person name="Donnadieu C."/>
            <person name="Jouanno E."/>
            <person name="Lampietro C."/>
            <person name="Louis A."/>
            <person name="Herpin A."/>
            <person name="Echchiki A."/>
            <person name="Berthelot C."/>
            <person name="Parey E."/>
            <person name="Roest-Crollius H."/>
            <person name="Braasch I."/>
            <person name="Postlethwait J."/>
            <person name="Bobe J."/>
            <person name="Montfort J."/>
            <person name="Bouchez O."/>
            <person name="Begum T."/>
            <person name="Mejri S."/>
            <person name="Adams A."/>
            <person name="Chen W.-J."/>
            <person name="Guiguen Y."/>
        </authorList>
    </citation>
    <scope>NUCLEOTIDE SEQUENCE</scope>
    <source>
        <strain evidence="2">YG-15Mar2019-1</strain>
        <tissue evidence="2">Brain</tissue>
    </source>
</reference>
<keyword evidence="1" id="KW-1133">Transmembrane helix</keyword>
<keyword evidence="1" id="KW-0472">Membrane</keyword>
<dbReference type="EMBL" id="JAFDVH010000010">
    <property type="protein sequence ID" value="KAG7469175.1"/>
    <property type="molecule type" value="Genomic_DNA"/>
</dbReference>
<name>A0A9D3T3I8_MEGAT</name>
<feature type="transmembrane region" description="Helical" evidence="1">
    <location>
        <begin position="161"/>
        <end position="183"/>
    </location>
</feature>